<feature type="signal peptide" evidence="8">
    <location>
        <begin position="1"/>
        <end position="21"/>
    </location>
</feature>
<feature type="chain" id="PRO_5044789969" description="Peptidase A1 domain-containing protein" evidence="8">
    <location>
        <begin position="22"/>
        <end position="460"/>
    </location>
</feature>
<dbReference type="FunFam" id="2.40.70.10:FF:000115">
    <property type="entry name" value="Lysosomal aspartic protease"/>
    <property type="match status" value="1"/>
</dbReference>
<evidence type="ECO:0000313" key="11">
    <source>
        <dbReference type="Proteomes" id="UP001530315"/>
    </source>
</evidence>
<dbReference type="PROSITE" id="PS51767">
    <property type="entry name" value="PEPTIDASE_A1"/>
    <property type="match status" value="1"/>
</dbReference>
<evidence type="ECO:0000256" key="5">
    <source>
        <dbReference type="PIRSR" id="PIRSR601461-1"/>
    </source>
</evidence>
<gene>
    <name evidence="10" type="ORF">ACHAW5_006270</name>
</gene>
<feature type="active site" evidence="5">
    <location>
        <position position="306"/>
    </location>
</feature>
<dbReference type="PANTHER" id="PTHR47966:SF51">
    <property type="entry name" value="BETA-SITE APP-CLEAVING ENZYME, ISOFORM A-RELATED"/>
    <property type="match status" value="1"/>
</dbReference>
<dbReference type="CDD" id="cd05471">
    <property type="entry name" value="pepsin_like"/>
    <property type="match status" value="1"/>
</dbReference>
<feature type="domain" description="Peptidase A1" evidence="9">
    <location>
        <begin position="99"/>
        <end position="453"/>
    </location>
</feature>
<organism evidence="10 11">
    <name type="scientific">Stephanodiscus triporus</name>
    <dbReference type="NCBI Taxonomy" id="2934178"/>
    <lineage>
        <taxon>Eukaryota</taxon>
        <taxon>Sar</taxon>
        <taxon>Stramenopiles</taxon>
        <taxon>Ochrophyta</taxon>
        <taxon>Bacillariophyta</taxon>
        <taxon>Coscinodiscophyceae</taxon>
        <taxon>Thalassiosirophycidae</taxon>
        <taxon>Stephanodiscales</taxon>
        <taxon>Stephanodiscaceae</taxon>
        <taxon>Stephanodiscus</taxon>
    </lineage>
</organism>
<keyword evidence="4 7" id="KW-0378">Hydrolase</keyword>
<protein>
    <recommendedName>
        <fullName evidence="9">Peptidase A1 domain-containing protein</fullName>
    </recommendedName>
</protein>
<evidence type="ECO:0000256" key="6">
    <source>
        <dbReference type="PIRSR" id="PIRSR601461-2"/>
    </source>
</evidence>
<dbReference type="SUPFAM" id="SSF50630">
    <property type="entry name" value="Acid proteases"/>
    <property type="match status" value="1"/>
</dbReference>
<dbReference type="InterPro" id="IPR034164">
    <property type="entry name" value="Pepsin-like_dom"/>
</dbReference>
<comment type="similarity">
    <text evidence="1 7">Belongs to the peptidase A1 family.</text>
</comment>
<keyword evidence="11" id="KW-1185">Reference proteome</keyword>
<dbReference type="GO" id="GO:0016485">
    <property type="term" value="P:protein processing"/>
    <property type="evidence" value="ECO:0007669"/>
    <property type="project" value="UniProtKB-ARBA"/>
</dbReference>
<dbReference type="PANTHER" id="PTHR47966">
    <property type="entry name" value="BETA-SITE APP-CLEAVING ENZYME, ISOFORM A-RELATED"/>
    <property type="match status" value="1"/>
</dbReference>
<keyword evidence="3 7" id="KW-0064">Aspartyl protease</keyword>
<feature type="active site" evidence="5">
    <location>
        <position position="117"/>
    </location>
</feature>
<evidence type="ECO:0000256" key="4">
    <source>
        <dbReference type="ARBA" id="ARBA00022801"/>
    </source>
</evidence>
<evidence type="ECO:0000256" key="7">
    <source>
        <dbReference type="RuleBase" id="RU000454"/>
    </source>
</evidence>
<dbReference type="InterPro" id="IPR033121">
    <property type="entry name" value="PEPTIDASE_A1"/>
</dbReference>
<dbReference type="Proteomes" id="UP001530315">
    <property type="component" value="Unassembled WGS sequence"/>
</dbReference>
<keyword evidence="8" id="KW-0732">Signal</keyword>
<dbReference type="Gene3D" id="2.40.70.10">
    <property type="entry name" value="Acid Proteases"/>
    <property type="match status" value="2"/>
</dbReference>
<dbReference type="GO" id="GO:0004190">
    <property type="term" value="F:aspartic-type endopeptidase activity"/>
    <property type="evidence" value="ECO:0007669"/>
    <property type="project" value="UniProtKB-KW"/>
</dbReference>
<evidence type="ECO:0000256" key="8">
    <source>
        <dbReference type="SAM" id="SignalP"/>
    </source>
</evidence>
<reference evidence="10 11" key="1">
    <citation type="submission" date="2024-10" db="EMBL/GenBank/DDBJ databases">
        <title>Updated reference genomes for cyclostephanoid diatoms.</title>
        <authorList>
            <person name="Roberts W.R."/>
            <person name="Alverson A.J."/>
        </authorList>
    </citation>
    <scope>NUCLEOTIDE SEQUENCE [LARGE SCALE GENOMIC DNA]</scope>
    <source>
        <strain evidence="10 11">AJA276-08</strain>
    </source>
</reference>
<dbReference type="EMBL" id="JALLAZ020001191">
    <property type="protein sequence ID" value="KAL3778966.1"/>
    <property type="molecule type" value="Genomic_DNA"/>
</dbReference>
<dbReference type="PRINTS" id="PR00792">
    <property type="entry name" value="PEPSIN"/>
</dbReference>
<keyword evidence="2 7" id="KW-0645">Protease</keyword>
<dbReference type="AlphaFoldDB" id="A0ABD3NU02"/>
<evidence type="ECO:0000256" key="3">
    <source>
        <dbReference type="ARBA" id="ARBA00022750"/>
    </source>
</evidence>
<dbReference type="PROSITE" id="PS00141">
    <property type="entry name" value="ASP_PROTEASE"/>
    <property type="match status" value="1"/>
</dbReference>
<name>A0ABD3NU02_9STRA</name>
<dbReference type="InterPro" id="IPR001969">
    <property type="entry name" value="Aspartic_peptidase_AS"/>
</dbReference>
<dbReference type="Pfam" id="PF00026">
    <property type="entry name" value="Asp"/>
    <property type="match status" value="2"/>
</dbReference>
<proteinExistence type="inferred from homology"/>
<dbReference type="InterPro" id="IPR001461">
    <property type="entry name" value="Aspartic_peptidase_A1"/>
</dbReference>
<evidence type="ECO:0000313" key="10">
    <source>
        <dbReference type="EMBL" id="KAL3778966.1"/>
    </source>
</evidence>
<sequence>MLFRSLALSVALAGGAAVASAELLKIPMTKIPDEEHHAHLLSSFDPSVLDTVHSSSSSSSSSAAAAAASAVAATSRRRRIRGGGGEENTVLHDLQNAQYWGSIDVGTPAQKFQVVFDTGSSDLWIPAGECRLESSNCALKSTFDKSASSTYAEVRPGSKSEFSIMYGSGPVSGTYGVDDVTLADDYTSAGQTFALAEHTDGLGRLYDAAKFDGILGLAFPSLSRNPGVNTLIPNLKEQGVLERAMFAFYLGDEEDGELAVGGYDESKIVGDVTWVDLLTPSYWLVKMDGVRFGSAVISADSAGIMDTGTSLIYAPQYQASAMADQLNAQYVAQVGLYLINCKVDVPDLEFTVGGKSVIVPGEDLVIKDDSGTYCFLAVSVMRFDDAEVEDVDAELDGELDEDVVEGVKRSVGARGGAGPFPPEYDGNVWLMGDSFLRQFYSIYDYENQAFGLADLRAKDE</sequence>
<dbReference type="InterPro" id="IPR021109">
    <property type="entry name" value="Peptidase_aspartic_dom_sf"/>
</dbReference>
<comment type="caution">
    <text evidence="10">The sequence shown here is derived from an EMBL/GenBank/DDBJ whole genome shotgun (WGS) entry which is preliminary data.</text>
</comment>
<evidence type="ECO:0000256" key="1">
    <source>
        <dbReference type="ARBA" id="ARBA00007447"/>
    </source>
</evidence>
<evidence type="ECO:0000259" key="9">
    <source>
        <dbReference type="PROSITE" id="PS51767"/>
    </source>
</evidence>
<accession>A0ABD3NU02</accession>
<feature type="disulfide bond" evidence="6">
    <location>
        <begin position="130"/>
        <end position="137"/>
    </location>
</feature>
<keyword evidence="6" id="KW-1015">Disulfide bond</keyword>
<evidence type="ECO:0000256" key="2">
    <source>
        <dbReference type="ARBA" id="ARBA00022670"/>
    </source>
</evidence>